<feature type="transmembrane region" description="Helical" evidence="1">
    <location>
        <begin position="61"/>
        <end position="91"/>
    </location>
</feature>
<reference evidence="2" key="1">
    <citation type="submission" date="2019-08" db="EMBL/GenBank/DDBJ databases">
        <authorList>
            <person name="Kucharzyk K."/>
            <person name="Murdoch R.W."/>
            <person name="Higgins S."/>
            <person name="Loffler F."/>
        </authorList>
    </citation>
    <scope>NUCLEOTIDE SEQUENCE</scope>
</reference>
<evidence type="ECO:0000256" key="1">
    <source>
        <dbReference type="SAM" id="Phobius"/>
    </source>
</evidence>
<proteinExistence type="predicted"/>
<gene>
    <name evidence="2" type="ORF">SDC9_147571</name>
</gene>
<feature type="transmembrane region" description="Helical" evidence="1">
    <location>
        <begin position="27"/>
        <end position="49"/>
    </location>
</feature>
<dbReference type="GO" id="GO:0016020">
    <property type="term" value="C:membrane"/>
    <property type="evidence" value="ECO:0007669"/>
    <property type="project" value="InterPro"/>
</dbReference>
<dbReference type="EMBL" id="VSSQ01046411">
    <property type="protein sequence ID" value="MPN00377.1"/>
    <property type="molecule type" value="Genomic_DNA"/>
</dbReference>
<organism evidence="2">
    <name type="scientific">bioreactor metagenome</name>
    <dbReference type="NCBI Taxonomy" id="1076179"/>
    <lineage>
        <taxon>unclassified sequences</taxon>
        <taxon>metagenomes</taxon>
        <taxon>ecological metagenomes</taxon>
    </lineage>
</organism>
<protein>
    <recommendedName>
        <fullName evidence="3">Inner membrane protein YhaI</fullName>
    </recommendedName>
</protein>
<comment type="caution">
    <text evidence="2">The sequence shown here is derived from an EMBL/GenBank/DDBJ whole genome shotgun (WGS) entry which is preliminary data.</text>
</comment>
<feature type="transmembrane region" description="Helical" evidence="1">
    <location>
        <begin position="103"/>
        <end position="127"/>
    </location>
</feature>
<dbReference type="InterPro" id="IPR008523">
    <property type="entry name" value="DUF805"/>
</dbReference>
<keyword evidence="1" id="KW-1133">Transmembrane helix</keyword>
<evidence type="ECO:0008006" key="3">
    <source>
        <dbReference type="Google" id="ProtNLM"/>
    </source>
</evidence>
<evidence type="ECO:0000313" key="2">
    <source>
        <dbReference type="EMBL" id="MPN00377.1"/>
    </source>
</evidence>
<name>A0A645EF27_9ZZZZ</name>
<accession>A0A645EF27</accession>
<dbReference type="Pfam" id="PF05656">
    <property type="entry name" value="DUF805"/>
    <property type="match status" value="1"/>
</dbReference>
<sequence length="128" mass="14246">MNKIFVNYKKSFKNYLNFKDKSTPEEFWLFVLANLTVSAILSGITILIHRGILVGADYSPAINIVALIFSGLLILQALYVIAIIIPSLALAVRCLRNANGGGVLYLLALVPVYLIPIIFVFVSLLWYQ</sequence>
<dbReference type="AlphaFoldDB" id="A0A645EF27"/>
<keyword evidence="1" id="KW-0812">Transmembrane</keyword>
<keyword evidence="1" id="KW-0472">Membrane</keyword>